<reference evidence="1" key="1">
    <citation type="submission" date="2020-05" db="EMBL/GenBank/DDBJ databases">
        <title>WGS assembly of Panicum virgatum.</title>
        <authorList>
            <person name="Lovell J.T."/>
            <person name="Jenkins J."/>
            <person name="Shu S."/>
            <person name="Juenger T.E."/>
            <person name="Schmutz J."/>
        </authorList>
    </citation>
    <scope>NUCLEOTIDE SEQUENCE</scope>
    <source>
        <strain evidence="1">AP13</strain>
    </source>
</reference>
<sequence length="121" mass="14394">MWAHLRRSYEIRNEALYLAVVEEAQSLRQHDSTVEEFHRQMSAVWHRLDILGAEYCPVGTCRCCDRHWGQRDTLRLHEFFSRLRPEFEVVRSQLLTRRPRPTLDEAMPELCAEETRLRAGA</sequence>
<keyword evidence="2" id="KW-1185">Reference proteome</keyword>
<organism evidence="1 2">
    <name type="scientific">Panicum virgatum</name>
    <name type="common">Blackwell switchgrass</name>
    <dbReference type="NCBI Taxonomy" id="38727"/>
    <lineage>
        <taxon>Eukaryota</taxon>
        <taxon>Viridiplantae</taxon>
        <taxon>Streptophyta</taxon>
        <taxon>Embryophyta</taxon>
        <taxon>Tracheophyta</taxon>
        <taxon>Spermatophyta</taxon>
        <taxon>Magnoliopsida</taxon>
        <taxon>Liliopsida</taxon>
        <taxon>Poales</taxon>
        <taxon>Poaceae</taxon>
        <taxon>PACMAD clade</taxon>
        <taxon>Panicoideae</taxon>
        <taxon>Panicodae</taxon>
        <taxon>Paniceae</taxon>
        <taxon>Panicinae</taxon>
        <taxon>Panicum</taxon>
        <taxon>Panicum sect. Hiantes</taxon>
    </lineage>
</organism>
<protein>
    <submittedName>
        <fullName evidence="1">Uncharacterized protein</fullName>
    </submittedName>
</protein>
<name>A0A8T0MH24_PANVG</name>
<dbReference type="AlphaFoldDB" id="A0A8T0MH24"/>
<dbReference type="PANTHER" id="PTHR34222:SF100">
    <property type="entry name" value="CCHC-TYPE DOMAIN-CONTAINING PROTEIN"/>
    <property type="match status" value="1"/>
</dbReference>
<evidence type="ECO:0000313" key="1">
    <source>
        <dbReference type="EMBL" id="KAG2536058.1"/>
    </source>
</evidence>
<proteinExistence type="predicted"/>
<gene>
    <name evidence="1" type="ORF">PVAP13_9NG154400</name>
</gene>
<dbReference type="Proteomes" id="UP000823388">
    <property type="component" value="Chromosome 9N"/>
</dbReference>
<dbReference type="PANTHER" id="PTHR34222">
    <property type="entry name" value="GAG_PRE-INTEGRS DOMAIN-CONTAINING PROTEIN"/>
    <property type="match status" value="1"/>
</dbReference>
<evidence type="ECO:0000313" key="2">
    <source>
        <dbReference type="Proteomes" id="UP000823388"/>
    </source>
</evidence>
<comment type="caution">
    <text evidence="1">The sequence shown here is derived from an EMBL/GenBank/DDBJ whole genome shotgun (WGS) entry which is preliminary data.</text>
</comment>
<dbReference type="EMBL" id="CM029054">
    <property type="protein sequence ID" value="KAG2536058.1"/>
    <property type="molecule type" value="Genomic_DNA"/>
</dbReference>
<accession>A0A8T0MH24</accession>